<dbReference type="PANTHER" id="PTHR43649">
    <property type="entry name" value="ARABINOSE-BINDING PROTEIN-RELATED"/>
    <property type="match status" value="1"/>
</dbReference>
<dbReference type="Proteomes" id="UP000824193">
    <property type="component" value="Unassembled WGS sequence"/>
</dbReference>
<gene>
    <name evidence="1" type="ORF">H9865_08460</name>
</gene>
<dbReference type="AlphaFoldDB" id="A0A9D2ADX6"/>
<dbReference type="InterPro" id="IPR006059">
    <property type="entry name" value="SBP"/>
</dbReference>
<organism evidence="1 2">
    <name type="scientific">Candidatus Allofournierella pullicola</name>
    <dbReference type="NCBI Taxonomy" id="2838596"/>
    <lineage>
        <taxon>Bacteria</taxon>
        <taxon>Bacillati</taxon>
        <taxon>Bacillota</taxon>
        <taxon>Clostridia</taxon>
        <taxon>Eubacteriales</taxon>
        <taxon>Oscillospiraceae</taxon>
        <taxon>Allofournierella</taxon>
    </lineage>
</organism>
<dbReference type="SUPFAM" id="SSF53850">
    <property type="entry name" value="Periplasmic binding protein-like II"/>
    <property type="match status" value="1"/>
</dbReference>
<dbReference type="Pfam" id="PF13416">
    <property type="entry name" value="SBP_bac_8"/>
    <property type="match status" value="1"/>
</dbReference>
<dbReference type="EMBL" id="DXFW01000024">
    <property type="protein sequence ID" value="HIX06114.1"/>
    <property type="molecule type" value="Genomic_DNA"/>
</dbReference>
<evidence type="ECO:0000313" key="2">
    <source>
        <dbReference type="Proteomes" id="UP000824193"/>
    </source>
</evidence>
<proteinExistence type="predicted"/>
<name>A0A9D2ADX6_9FIRM</name>
<protein>
    <submittedName>
        <fullName evidence="1">Extracellular solute-binding protein</fullName>
    </submittedName>
</protein>
<comment type="caution">
    <text evidence="1">The sequence shown here is derived from an EMBL/GenBank/DDBJ whole genome shotgun (WGS) entry which is preliminary data.</text>
</comment>
<reference evidence="1" key="2">
    <citation type="submission" date="2021-04" db="EMBL/GenBank/DDBJ databases">
        <authorList>
            <person name="Gilroy R."/>
        </authorList>
    </citation>
    <scope>NUCLEOTIDE SEQUENCE</scope>
    <source>
        <strain evidence="1">2239</strain>
    </source>
</reference>
<evidence type="ECO:0000313" key="1">
    <source>
        <dbReference type="EMBL" id="HIX06114.1"/>
    </source>
</evidence>
<dbReference type="Gene3D" id="3.40.190.10">
    <property type="entry name" value="Periplasmic binding protein-like II"/>
    <property type="match status" value="2"/>
</dbReference>
<reference evidence="1" key="1">
    <citation type="journal article" date="2021" name="PeerJ">
        <title>Extensive microbial diversity within the chicken gut microbiome revealed by metagenomics and culture.</title>
        <authorList>
            <person name="Gilroy R."/>
            <person name="Ravi A."/>
            <person name="Getino M."/>
            <person name="Pursley I."/>
            <person name="Horton D.L."/>
            <person name="Alikhan N.F."/>
            <person name="Baker D."/>
            <person name="Gharbi K."/>
            <person name="Hall N."/>
            <person name="Watson M."/>
            <person name="Adriaenssens E.M."/>
            <person name="Foster-Nyarko E."/>
            <person name="Jarju S."/>
            <person name="Secka A."/>
            <person name="Antonio M."/>
            <person name="Oren A."/>
            <person name="Chaudhuri R.R."/>
            <person name="La Ragione R."/>
            <person name="Hildebrand F."/>
            <person name="Pallen M.J."/>
        </authorList>
    </citation>
    <scope>NUCLEOTIDE SEQUENCE</scope>
    <source>
        <strain evidence="1">2239</strain>
    </source>
</reference>
<dbReference type="PANTHER" id="PTHR43649:SF12">
    <property type="entry name" value="DIACETYLCHITOBIOSE BINDING PROTEIN DASA"/>
    <property type="match status" value="1"/>
</dbReference>
<accession>A0A9D2ADX6</accession>
<sequence length="467" mass="50818">MWKRFLIFLIQNVEWVSHQYIFTGGYTVKKALSLGLALSMALGLMAGCAGSPSSSTTSAGTSTSASAEETVITFGIHVANPESQEAVTWQIVQAFNEAYAGKYKVEFQAADTETHTTNMMLQATDGTLPEIFWMDASQAPEYAESGYLLDLSDFLSQNEAVDTALGGMEDAFNNGSMQYGLPYQCNVQGFFYNKDIFDAAQVAYPTEDTTYDEFLTMIEQLKAAGTTPIAIGSKNSAYAMWEFNEFLARYGWEEDIDAYNAGETPFNNEKLVSCFEKVKGLADAGAFPENMATIEYFDAKQLFVDGSAAMFGTGQWDCAAFDESLGDSIGFWWGPKFEDSDAEQEIAMKVPSAPIVVSSKVADDPAVQEAVYAFLAFYYSEDATGISYEGSIFPATNYSGVAASETQYAMNQMIEALASGWAVPEAAPDQTLTPSVQEALYDGLFGVMQGVYTPEQALDNMDAALAY</sequence>
<dbReference type="InterPro" id="IPR050490">
    <property type="entry name" value="Bact_solute-bd_prot1"/>
</dbReference>